<keyword evidence="3" id="KW-1185">Reference proteome</keyword>
<accession>A0ABW9YXN2</accession>
<dbReference type="SUPFAM" id="SSF47413">
    <property type="entry name" value="lambda repressor-like DNA-binding domains"/>
    <property type="match status" value="1"/>
</dbReference>
<organism evidence="2 3">
    <name type="scientific">Microvirga arsenatis</name>
    <dbReference type="NCBI Taxonomy" id="2692265"/>
    <lineage>
        <taxon>Bacteria</taxon>
        <taxon>Pseudomonadati</taxon>
        <taxon>Pseudomonadota</taxon>
        <taxon>Alphaproteobacteria</taxon>
        <taxon>Hyphomicrobiales</taxon>
        <taxon>Methylobacteriaceae</taxon>
        <taxon>Microvirga</taxon>
    </lineage>
</organism>
<feature type="region of interest" description="Disordered" evidence="1">
    <location>
        <begin position="59"/>
        <end position="79"/>
    </location>
</feature>
<dbReference type="RefSeq" id="WP_161725848.1">
    <property type="nucleotide sequence ID" value="NZ_JAAAXI010000025.1"/>
</dbReference>
<evidence type="ECO:0000313" key="2">
    <source>
        <dbReference type="EMBL" id="NBJ25137.1"/>
    </source>
</evidence>
<dbReference type="InterPro" id="IPR010982">
    <property type="entry name" value="Lambda_DNA-bd_dom_sf"/>
</dbReference>
<comment type="caution">
    <text evidence="2">The sequence shown here is derived from an EMBL/GenBank/DDBJ whole genome shotgun (WGS) entry which is preliminary data.</text>
</comment>
<evidence type="ECO:0000256" key="1">
    <source>
        <dbReference type="SAM" id="MobiDB-lite"/>
    </source>
</evidence>
<sequence length="79" mass="8494">MSDGLTEAKEKAGGPVGLARLLNEIGVEITSQAISQWQRIPPARVLDVERVTGVSRYELRPDLYPPPTDLAPPGSEVSP</sequence>
<dbReference type="InterPro" id="IPR031856">
    <property type="entry name" value="YdaS_toxin-like"/>
</dbReference>
<evidence type="ECO:0008006" key="4">
    <source>
        <dbReference type="Google" id="ProtNLM"/>
    </source>
</evidence>
<dbReference type="Pfam" id="PF15943">
    <property type="entry name" value="YdaS_toxin"/>
    <property type="match status" value="1"/>
</dbReference>
<name>A0ABW9YXN2_9HYPH</name>
<dbReference type="Proteomes" id="UP000818323">
    <property type="component" value="Unassembled WGS sequence"/>
</dbReference>
<evidence type="ECO:0000313" key="3">
    <source>
        <dbReference type="Proteomes" id="UP000818323"/>
    </source>
</evidence>
<protein>
    <recommendedName>
        <fullName evidence="4">CI repressor</fullName>
    </recommendedName>
</protein>
<proteinExistence type="predicted"/>
<reference evidence="2 3" key="1">
    <citation type="submission" date="2020-01" db="EMBL/GenBank/DDBJ databases">
        <title>Microvirga sp. nov., an arsenate reduction bacterium isolated from Tibet hotspring sediments.</title>
        <authorList>
            <person name="Yuan C.-G."/>
        </authorList>
    </citation>
    <scope>NUCLEOTIDE SEQUENCE [LARGE SCALE GENOMIC DNA]</scope>
    <source>
        <strain evidence="2 3">SYSU G3D203</strain>
    </source>
</reference>
<dbReference type="Gene3D" id="1.10.260.40">
    <property type="entry name" value="lambda repressor-like DNA-binding domains"/>
    <property type="match status" value="1"/>
</dbReference>
<gene>
    <name evidence="2" type="ORF">GR303_12335</name>
</gene>
<dbReference type="EMBL" id="JAAAXJ010000005">
    <property type="protein sequence ID" value="NBJ25137.1"/>
    <property type="molecule type" value="Genomic_DNA"/>
</dbReference>